<dbReference type="Pfam" id="PF02638">
    <property type="entry name" value="GHL10"/>
    <property type="match status" value="1"/>
</dbReference>
<evidence type="ECO:0000256" key="2">
    <source>
        <dbReference type="SAM" id="SignalP"/>
    </source>
</evidence>
<evidence type="ECO:0000256" key="1">
    <source>
        <dbReference type="ARBA" id="ARBA00022729"/>
    </source>
</evidence>
<evidence type="ECO:0000313" key="5">
    <source>
        <dbReference type="Proteomes" id="UP001363035"/>
    </source>
</evidence>
<accession>A0ABU8I714</accession>
<gene>
    <name evidence="4" type="ORF">VJ786_11525</name>
</gene>
<sequence>MMKKLSLYLCLFLSWTLLLVSCSKDSDPVTPNPEPEPEPPVSTLKFPGKEMRAAWVATVWELDWPGIRGEAAQKQKYIEQLNKLKELKFNAVVFQVKGMGDAFYNSPYEPWSAAISGTRGVDPGYDVLKFLIDETHARGMEFHAWINPYRISTRASSATAFPALHASIDASWVKDYETIRIYNPAVPEVRQRLNDIVKDLITKFNVDGIHFDDYFYPEGQNHNDDAEYTKYGAGYSSKENFRRGNVDKAIEGVYNTIKATKPAVVFSVSPAPNKDNNYNVLFADIAKWTSSGWVDIVMPQLYQEIGNQYNPFERNLATWVQFRGQAKVVVGHAAYKFGDPAMGAAFQSPDELQRQFNLTRNNDRVFGSVMYSMKSIMTNKVAITDKIKELYAKDVLMPFFGREVAAKPTTPTNVKITGSEITWTAATNNTRSAVYYFSSKTATGELVGVTTENKMQISKSGFYCVTGLNVDNLESKESELLQK</sequence>
<proteinExistence type="predicted"/>
<dbReference type="PANTHER" id="PTHR43405">
    <property type="entry name" value="GLYCOSYL HYDROLASE DIGH"/>
    <property type="match status" value="1"/>
</dbReference>
<evidence type="ECO:0000259" key="3">
    <source>
        <dbReference type="Pfam" id="PF02638"/>
    </source>
</evidence>
<dbReference type="RefSeq" id="WP_336557758.1">
    <property type="nucleotide sequence ID" value="NZ_JAYLLN010000028.1"/>
</dbReference>
<keyword evidence="5" id="KW-1185">Reference proteome</keyword>
<dbReference type="PROSITE" id="PS51257">
    <property type="entry name" value="PROKAR_LIPOPROTEIN"/>
    <property type="match status" value="1"/>
</dbReference>
<feature type="signal peptide" evidence="2">
    <location>
        <begin position="1"/>
        <end position="26"/>
    </location>
</feature>
<comment type="caution">
    <text evidence="4">The sequence shown here is derived from an EMBL/GenBank/DDBJ whole genome shotgun (WGS) entry which is preliminary data.</text>
</comment>
<protein>
    <submittedName>
        <fullName evidence="4">Family 10 glycosylhydrolase</fullName>
    </submittedName>
</protein>
<feature type="domain" description="Glycosyl hydrolase-like 10" evidence="3">
    <location>
        <begin position="50"/>
        <end position="340"/>
    </location>
</feature>
<evidence type="ECO:0000313" key="4">
    <source>
        <dbReference type="EMBL" id="MEI5985529.1"/>
    </source>
</evidence>
<reference evidence="4 5" key="1">
    <citation type="submission" date="2024-01" db="EMBL/GenBank/DDBJ databases">
        <title>Sphingobacterium tenebrionis sp. nov., a novel endophyte isolated from tenebrio molitor intestines.</title>
        <authorList>
            <person name="Zhang C."/>
        </authorList>
    </citation>
    <scope>NUCLEOTIDE SEQUENCE [LARGE SCALE GENOMIC DNA]</scope>
    <source>
        <strain evidence="4 5">PU5-4</strain>
    </source>
</reference>
<dbReference type="InterPro" id="IPR052177">
    <property type="entry name" value="Divisome_Glycosyl_Hydrolase"/>
</dbReference>
<dbReference type="Gene3D" id="3.20.20.80">
    <property type="entry name" value="Glycosidases"/>
    <property type="match status" value="1"/>
</dbReference>
<dbReference type="EMBL" id="JAYLLN010000028">
    <property type="protein sequence ID" value="MEI5985529.1"/>
    <property type="molecule type" value="Genomic_DNA"/>
</dbReference>
<keyword evidence="1 2" id="KW-0732">Signal</keyword>
<dbReference type="SUPFAM" id="SSF51445">
    <property type="entry name" value="(Trans)glycosidases"/>
    <property type="match status" value="1"/>
</dbReference>
<dbReference type="PANTHER" id="PTHR43405:SF1">
    <property type="entry name" value="GLYCOSYL HYDROLASE DIGH"/>
    <property type="match status" value="1"/>
</dbReference>
<dbReference type="Proteomes" id="UP001363035">
    <property type="component" value="Unassembled WGS sequence"/>
</dbReference>
<organism evidence="4 5">
    <name type="scientific">Sphingobacterium tenebrionis</name>
    <dbReference type="NCBI Taxonomy" id="3111775"/>
    <lineage>
        <taxon>Bacteria</taxon>
        <taxon>Pseudomonadati</taxon>
        <taxon>Bacteroidota</taxon>
        <taxon>Sphingobacteriia</taxon>
        <taxon>Sphingobacteriales</taxon>
        <taxon>Sphingobacteriaceae</taxon>
        <taxon>Sphingobacterium</taxon>
    </lineage>
</organism>
<feature type="chain" id="PRO_5047221039" evidence="2">
    <location>
        <begin position="27"/>
        <end position="483"/>
    </location>
</feature>
<name>A0ABU8I714_9SPHI</name>
<dbReference type="InterPro" id="IPR003790">
    <property type="entry name" value="GHL10"/>
</dbReference>
<dbReference type="InterPro" id="IPR017853">
    <property type="entry name" value="GH"/>
</dbReference>